<dbReference type="EMBL" id="MT141234">
    <property type="protein sequence ID" value="QJA56699.1"/>
    <property type="molecule type" value="Genomic_DNA"/>
</dbReference>
<sequence>MKKVLVGVLTGCLLLLSSIVMAQQPTEEVRREAAIQVNIMKLQWTEARLVDLAAQVLTLQGELEQTKKVLTECQEPKEEPKVEVKE</sequence>
<protein>
    <submittedName>
        <fullName evidence="1">Uncharacterized protein</fullName>
    </submittedName>
</protein>
<reference evidence="1" key="1">
    <citation type="submission" date="2020-03" db="EMBL/GenBank/DDBJ databases">
        <title>The deep terrestrial virosphere.</title>
        <authorList>
            <person name="Holmfeldt K."/>
            <person name="Nilsson E."/>
            <person name="Simone D."/>
            <person name="Lopez-Fernandez M."/>
            <person name="Wu X."/>
            <person name="de Brujin I."/>
            <person name="Lundin D."/>
            <person name="Andersson A."/>
            <person name="Bertilsson S."/>
            <person name="Dopson M."/>
        </authorList>
    </citation>
    <scope>NUCLEOTIDE SEQUENCE</scope>
    <source>
        <strain evidence="1">MM415B01808</strain>
    </source>
</reference>
<dbReference type="AlphaFoldDB" id="A0A6M3IH03"/>
<accession>A0A6M3IH03</accession>
<proteinExistence type="predicted"/>
<gene>
    <name evidence="1" type="ORF">MM415B01808_0009</name>
</gene>
<name>A0A6M3IH03_9ZZZZ</name>
<evidence type="ECO:0000313" key="1">
    <source>
        <dbReference type="EMBL" id="QJA56699.1"/>
    </source>
</evidence>
<organism evidence="1">
    <name type="scientific">viral metagenome</name>
    <dbReference type="NCBI Taxonomy" id="1070528"/>
    <lineage>
        <taxon>unclassified sequences</taxon>
        <taxon>metagenomes</taxon>
        <taxon>organismal metagenomes</taxon>
    </lineage>
</organism>